<reference evidence="10 11" key="1">
    <citation type="submission" date="2016-10" db="EMBL/GenBank/DDBJ databases">
        <authorList>
            <person name="de Groot N.N."/>
        </authorList>
    </citation>
    <scope>NUCLEOTIDE SEQUENCE [LARGE SCALE GENOMIC DNA]</scope>
    <source>
        <strain evidence="10 11">DSM 29316</strain>
    </source>
</reference>
<evidence type="ECO:0000256" key="8">
    <source>
        <dbReference type="RuleBase" id="RU363032"/>
    </source>
</evidence>
<keyword evidence="6 8" id="KW-1133">Transmembrane helix</keyword>
<keyword evidence="7 8" id="KW-0472">Membrane</keyword>
<dbReference type="RefSeq" id="WP_092065444.1">
    <property type="nucleotide sequence ID" value="NZ_FOJU01000004.1"/>
</dbReference>
<organism evidence="10 11">
    <name type="scientific">Poseidonocella pacifica</name>
    <dbReference type="NCBI Taxonomy" id="871651"/>
    <lineage>
        <taxon>Bacteria</taxon>
        <taxon>Pseudomonadati</taxon>
        <taxon>Pseudomonadota</taxon>
        <taxon>Alphaproteobacteria</taxon>
        <taxon>Rhodobacterales</taxon>
        <taxon>Roseobacteraceae</taxon>
        <taxon>Poseidonocella</taxon>
    </lineage>
</organism>
<feature type="domain" description="ABC transmembrane type-1" evidence="9">
    <location>
        <begin position="82"/>
        <end position="312"/>
    </location>
</feature>
<feature type="transmembrane region" description="Helical" evidence="8">
    <location>
        <begin position="292"/>
        <end position="314"/>
    </location>
</feature>
<dbReference type="InterPro" id="IPR050809">
    <property type="entry name" value="UgpAE/MalFG_permease"/>
</dbReference>
<dbReference type="Pfam" id="PF00528">
    <property type="entry name" value="BPD_transp_1"/>
    <property type="match status" value="1"/>
</dbReference>
<evidence type="ECO:0000256" key="5">
    <source>
        <dbReference type="ARBA" id="ARBA00022692"/>
    </source>
</evidence>
<dbReference type="STRING" id="871651.SAMN05421688_2532"/>
<evidence type="ECO:0000256" key="6">
    <source>
        <dbReference type="ARBA" id="ARBA00022989"/>
    </source>
</evidence>
<keyword evidence="11" id="KW-1185">Reference proteome</keyword>
<gene>
    <name evidence="10" type="ORF">SAMN05421688_2532</name>
</gene>
<dbReference type="SUPFAM" id="SSF161098">
    <property type="entry name" value="MetI-like"/>
    <property type="match status" value="1"/>
</dbReference>
<dbReference type="AlphaFoldDB" id="A0A1I0XY23"/>
<feature type="transmembrane region" description="Helical" evidence="8">
    <location>
        <begin position="229"/>
        <end position="254"/>
    </location>
</feature>
<keyword evidence="3 8" id="KW-0813">Transport</keyword>
<evidence type="ECO:0000313" key="11">
    <source>
        <dbReference type="Proteomes" id="UP000198796"/>
    </source>
</evidence>
<evidence type="ECO:0000256" key="1">
    <source>
        <dbReference type="ARBA" id="ARBA00004651"/>
    </source>
</evidence>
<feature type="transmembrane region" description="Helical" evidence="8">
    <location>
        <begin position="87"/>
        <end position="108"/>
    </location>
</feature>
<feature type="transmembrane region" description="Helical" evidence="8">
    <location>
        <begin position="183"/>
        <end position="208"/>
    </location>
</feature>
<dbReference type="PANTHER" id="PTHR43227">
    <property type="entry name" value="BLL4140 PROTEIN"/>
    <property type="match status" value="1"/>
</dbReference>
<dbReference type="Proteomes" id="UP000198796">
    <property type="component" value="Unassembled WGS sequence"/>
</dbReference>
<evidence type="ECO:0000256" key="3">
    <source>
        <dbReference type="ARBA" id="ARBA00022448"/>
    </source>
</evidence>
<feature type="transmembrane region" description="Helical" evidence="8">
    <location>
        <begin position="120"/>
        <end position="140"/>
    </location>
</feature>
<dbReference type="PROSITE" id="PS50928">
    <property type="entry name" value="ABC_TM1"/>
    <property type="match status" value="1"/>
</dbReference>
<comment type="similarity">
    <text evidence="2 8">Belongs to the binding-protein-dependent transport system permease family.</text>
</comment>
<protein>
    <submittedName>
        <fullName evidence="10">Carbohydrate ABC transporter membrane protein 1, CUT1 family</fullName>
    </submittedName>
</protein>
<evidence type="ECO:0000313" key="10">
    <source>
        <dbReference type="EMBL" id="SFB04843.1"/>
    </source>
</evidence>
<dbReference type="InterPro" id="IPR000515">
    <property type="entry name" value="MetI-like"/>
</dbReference>
<name>A0A1I0XY23_9RHOB</name>
<dbReference type="InterPro" id="IPR035906">
    <property type="entry name" value="MetI-like_sf"/>
</dbReference>
<dbReference type="SUPFAM" id="SSF160964">
    <property type="entry name" value="MalF N-terminal region-like"/>
    <property type="match status" value="1"/>
</dbReference>
<evidence type="ECO:0000259" key="9">
    <source>
        <dbReference type="PROSITE" id="PS50928"/>
    </source>
</evidence>
<accession>A0A1I0XY23</accession>
<sequence>MDVKATEHSWLLRNKLKIAPWVFLIPALAFFAVYVIEPIFESIWLSFYEWNGLYRADGTSTAVWVGVDNYIKLWDDPKFWTSLKNNLLWLLLFMLAVPIGLMIALFLNQTVSGMRIYKSLFFFPFVISQVVVGLIFGWFYNPDFGVVGSVWKALFCEETINIVGNVSFRCSSPPPDILSSPEFATYGIIAAGLWPQIAYCMILYLTGLNNVAADQIEAGRLDGAKGWRMLWFVVLPQLRPATFIAVVVTVIGALRSFDMIAIMTQGGPFGSTNVLAYYMYETAISEYGERYGYGSAIATVLFLIMLIYISYFLWRMYQDEKGGR</sequence>
<dbReference type="PANTHER" id="PTHR43227:SF8">
    <property type="entry name" value="DIACETYLCHITOBIOSE UPTAKE SYSTEM PERMEASE PROTEIN DASB"/>
    <property type="match status" value="1"/>
</dbReference>
<keyword evidence="4" id="KW-1003">Cell membrane</keyword>
<dbReference type="CDD" id="cd06261">
    <property type="entry name" value="TM_PBP2"/>
    <property type="match status" value="1"/>
</dbReference>
<dbReference type="Gene3D" id="1.10.3720.10">
    <property type="entry name" value="MetI-like"/>
    <property type="match status" value="1"/>
</dbReference>
<dbReference type="GO" id="GO:0055085">
    <property type="term" value="P:transmembrane transport"/>
    <property type="evidence" value="ECO:0007669"/>
    <property type="project" value="InterPro"/>
</dbReference>
<keyword evidence="5 8" id="KW-0812">Transmembrane</keyword>
<evidence type="ECO:0000256" key="4">
    <source>
        <dbReference type="ARBA" id="ARBA00022475"/>
    </source>
</evidence>
<proteinExistence type="inferred from homology"/>
<dbReference type="GO" id="GO:0005886">
    <property type="term" value="C:plasma membrane"/>
    <property type="evidence" value="ECO:0007669"/>
    <property type="project" value="UniProtKB-SubCell"/>
</dbReference>
<evidence type="ECO:0000256" key="7">
    <source>
        <dbReference type="ARBA" id="ARBA00023136"/>
    </source>
</evidence>
<evidence type="ECO:0000256" key="2">
    <source>
        <dbReference type="ARBA" id="ARBA00009306"/>
    </source>
</evidence>
<comment type="subcellular location">
    <subcellularLocation>
        <location evidence="1 8">Cell membrane</location>
        <topology evidence="1 8">Multi-pass membrane protein</topology>
    </subcellularLocation>
</comment>
<feature type="transmembrane region" description="Helical" evidence="8">
    <location>
        <begin position="21"/>
        <end position="40"/>
    </location>
</feature>
<dbReference type="OrthoDB" id="9805108at2"/>
<dbReference type="EMBL" id="FOJU01000004">
    <property type="protein sequence ID" value="SFB04843.1"/>
    <property type="molecule type" value="Genomic_DNA"/>
</dbReference>